<organism evidence="1 2">
    <name type="scientific">Deinococcus lacus</name>
    <dbReference type="NCBI Taxonomy" id="392561"/>
    <lineage>
        <taxon>Bacteria</taxon>
        <taxon>Thermotogati</taxon>
        <taxon>Deinococcota</taxon>
        <taxon>Deinococci</taxon>
        <taxon>Deinococcales</taxon>
        <taxon>Deinococcaceae</taxon>
        <taxon>Deinococcus</taxon>
    </lineage>
</organism>
<evidence type="ECO:0000313" key="1">
    <source>
        <dbReference type="EMBL" id="MFC6591215.1"/>
    </source>
</evidence>
<gene>
    <name evidence="1" type="ORF">ACFP81_03670</name>
</gene>
<dbReference type="EMBL" id="JBHSWD010000001">
    <property type="protein sequence ID" value="MFC6591215.1"/>
    <property type="molecule type" value="Genomic_DNA"/>
</dbReference>
<protein>
    <submittedName>
        <fullName evidence="1">Uncharacterized protein</fullName>
    </submittedName>
</protein>
<reference evidence="2" key="1">
    <citation type="journal article" date="2019" name="Int. J. Syst. Evol. Microbiol.">
        <title>The Global Catalogue of Microorganisms (GCM) 10K type strain sequencing project: providing services to taxonomists for standard genome sequencing and annotation.</title>
        <authorList>
            <consortium name="The Broad Institute Genomics Platform"/>
            <consortium name="The Broad Institute Genome Sequencing Center for Infectious Disease"/>
            <person name="Wu L."/>
            <person name="Ma J."/>
        </authorList>
    </citation>
    <scope>NUCLEOTIDE SEQUENCE [LARGE SCALE GENOMIC DNA]</scope>
    <source>
        <strain evidence="2">CGMCC 1.15772</strain>
    </source>
</reference>
<proteinExistence type="predicted"/>
<accession>A0ABW1YCS6</accession>
<comment type="caution">
    <text evidence="1">The sequence shown here is derived from an EMBL/GenBank/DDBJ whole genome shotgun (WGS) entry which is preliminary data.</text>
</comment>
<dbReference type="RefSeq" id="WP_380082222.1">
    <property type="nucleotide sequence ID" value="NZ_JBHSWD010000001.1"/>
</dbReference>
<sequence length="188" mass="21813">MSLPDYAYFLHQQPHSPTARDAIEIYAPERAEKRLRWAAHSRAARPDVLAWDYALAWEWLQEQGGTERLSEQLSALQYLRMDTRYTTVPTRREAFELMSLIAQELPNWAVVEHGQTPTPWEAVVYTTRYGGHVGRDKLRLRPEDQPTGLLASRFMPCDELPHGVREQLSGEWQNAPVTWSERDLVWGN</sequence>
<evidence type="ECO:0000313" key="2">
    <source>
        <dbReference type="Proteomes" id="UP001596297"/>
    </source>
</evidence>
<name>A0ABW1YCS6_9DEIO</name>
<keyword evidence="2" id="KW-1185">Reference proteome</keyword>
<dbReference type="Proteomes" id="UP001596297">
    <property type="component" value="Unassembled WGS sequence"/>
</dbReference>